<feature type="domain" description="AB hydrolase-1" evidence="1">
    <location>
        <begin position="29"/>
        <end position="185"/>
    </location>
</feature>
<dbReference type="SUPFAM" id="SSF53474">
    <property type="entry name" value="alpha/beta-Hydrolases"/>
    <property type="match status" value="1"/>
</dbReference>
<evidence type="ECO:0000259" key="1">
    <source>
        <dbReference type="Pfam" id="PF00561"/>
    </source>
</evidence>
<dbReference type="Proteomes" id="UP001652582">
    <property type="component" value="Chromosome 26"/>
</dbReference>
<dbReference type="GeneID" id="128199768"/>
<organism evidence="2 3">
    <name type="scientific">Bicyclus anynana</name>
    <name type="common">Squinting bush brown butterfly</name>
    <dbReference type="NCBI Taxonomy" id="110368"/>
    <lineage>
        <taxon>Eukaryota</taxon>
        <taxon>Metazoa</taxon>
        <taxon>Ecdysozoa</taxon>
        <taxon>Arthropoda</taxon>
        <taxon>Hexapoda</taxon>
        <taxon>Insecta</taxon>
        <taxon>Pterygota</taxon>
        <taxon>Neoptera</taxon>
        <taxon>Endopterygota</taxon>
        <taxon>Lepidoptera</taxon>
        <taxon>Glossata</taxon>
        <taxon>Ditrysia</taxon>
        <taxon>Papilionoidea</taxon>
        <taxon>Nymphalidae</taxon>
        <taxon>Satyrinae</taxon>
        <taxon>Satyrini</taxon>
        <taxon>Mycalesina</taxon>
        <taxon>Bicyclus</taxon>
    </lineage>
</organism>
<proteinExistence type="predicted"/>
<name>A0ABM3M7I1_BICAN</name>
<dbReference type="InterPro" id="IPR029058">
    <property type="entry name" value="AB_hydrolase_fold"/>
</dbReference>
<evidence type="ECO:0000313" key="3">
    <source>
        <dbReference type="RefSeq" id="XP_052746895.1"/>
    </source>
</evidence>
<dbReference type="PANTHER" id="PTHR43798">
    <property type="entry name" value="MONOACYLGLYCEROL LIPASE"/>
    <property type="match status" value="1"/>
</dbReference>
<evidence type="ECO:0000313" key="2">
    <source>
        <dbReference type="Proteomes" id="UP001652582"/>
    </source>
</evidence>
<dbReference type="PANTHER" id="PTHR43798:SF33">
    <property type="entry name" value="HYDROLASE, PUTATIVE (AFU_ORTHOLOGUE AFUA_2G14860)-RELATED"/>
    <property type="match status" value="1"/>
</dbReference>
<accession>A0ABM3M7I1</accession>
<sequence length="308" mass="35734">MMVKESKEWLVKAPWGNIACVSWGDPQKPPMLMVHGYMDSAATFIPIVNLLPDDYFYLAFDLPGHGKSDPFPGGILVSQTHQVEAVRRVVDYFEWDTFLYMTHSVGFIIGVIYNCVWPFKISKMINIDPGPPLSTYCFHENNPMLWYQYQYEHFYETTYSRLEIYRNKTYTYDQAIELLVKSRKLTKEQSAVVLSRTLIPQGDGMYRLSWEPTMKKLPSVYVTEDMLISIVTTNAPPMLNIVASIDDTIKPFKKIGARLIERFKKSIPNFFLYNVIGHHDIHITNPDTFVDKIIDFLNTDFKNNKAKL</sequence>
<dbReference type="Pfam" id="PF00561">
    <property type="entry name" value="Abhydrolase_1"/>
    <property type="match status" value="1"/>
</dbReference>
<dbReference type="Gene3D" id="3.40.50.1820">
    <property type="entry name" value="alpha/beta hydrolase"/>
    <property type="match status" value="1"/>
</dbReference>
<reference evidence="3" key="1">
    <citation type="submission" date="2025-08" db="UniProtKB">
        <authorList>
            <consortium name="RefSeq"/>
        </authorList>
    </citation>
    <scope>IDENTIFICATION</scope>
</reference>
<dbReference type="InterPro" id="IPR000073">
    <property type="entry name" value="AB_hydrolase_1"/>
</dbReference>
<dbReference type="RefSeq" id="XP_052746895.1">
    <property type="nucleotide sequence ID" value="XM_052890935.1"/>
</dbReference>
<protein>
    <submittedName>
        <fullName evidence="3">Serine hydrolase-like protein</fullName>
    </submittedName>
</protein>
<dbReference type="InterPro" id="IPR050266">
    <property type="entry name" value="AB_hydrolase_sf"/>
</dbReference>
<keyword evidence="2" id="KW-1185">Reference proteome</keyword>
<gene>
    <name evidence="3" type="primary">LOC128199768</name>
</gene>